<comment type="caution">
    <text evidence="2">The sequence shown here is derived from an EMBL/GenBank/DDBJ whole genome shotgun (WGS) entry which is preliminary data.</text>
</comment>
<reference evidence="2" key="1">
    <citation type="submission" date="2023-06" db="EMBL/GenBank/DDBJ databases">
        <title>Genome-scale phylogeny and comparative genomics of the fungal order Sordariales.</title>
        <authorList>
            <consortium name="Lawrence Berkeley National Laboratory"/>
            <person name="Hensen N."/>
            <person name="Bonometti L."/>
            <person name="Westerberg I."/>
            <person name="Brannstrom I.O."/>
            <person name="Guillou S."/>
            <person name="Cros-Aarteil S."/>
            <person name="Calhoun S."/>
            <person name="Haridas S."/>
            <person name="Kuo A."/>
            <person name="Mondo S."/>
            <person name="Pangilinan J."/>
            <person name="Riley R."/>
            <person name="LaButti K."/>
            <person name="Andreopoulos B."/>
            <person name="Lipzen A."/>
            <person name="Chen C."/>
            <person name="Yanf M."/>
            <person name="Daum C."/>
            <person name="Ng V."/>
            <person name="Clum A."/>
            <person name="Steindorff A."/>
            <person name="Ohm R."/>
            <person name="Martin F."/>
            <person name="Silar P."/>
            <person name="Natvig D."/>
            <person name="Lalanne C."/>
            <person name="Gautier V."/>
            <person name="Ament-velasquez S.L."/>
            <person name="Kruys A."/>
            <person name="Hutchinson M.I."/>
            <person name="Powell A.J."/>
            <person name="Barry K."/>
            <person name="Miller A.N."/>
            <person name="Grigoriev I.V."/>
            <person name="Debuchy R."/>
            <person name="Gladieux P."/>
            <person name="Thoren M.H."/>
            <person name="Johannesson H."/>
        </authorList>
    </citation>
    <scope>NUCLEOTIDE SEQUENCE</scope>
    <source>
        <strain evidence="2">SMH2392-1A</strain>
    </source>
</reference>
<sequence length="221" mass="24179">MSIYNNGSLAKPESGAGTINSQYNPSVCRSQHSYRTGNTVKSECHSKCMSAVNVYCLLEEPSKNYLRPWTRSLYLFNYGGPVRAQLLLARQEGAAWRRALLACRAIAWCQDPSWHRATSDWPSFRLPGAKSPLGTGHCLIGSRRAGPPVLPEAPASCSWSSTNQVRHRLLAPGKRKDGQSEVARCQEGSWHQAMARHASSARRQAAPSCRASKSCALTGPP</sequence>
<protein>
    <submittedName>
        <fullName evidence="2">Uncharacterized protein</fullName>
    </submittedName>
</protein>
<keyword evidence="3" id="KW-1185">Reference proteome</keyword>
<dbReference type="EMBL" id="JAUIRO010000008">
    <property type="protein sequence ID" value="KAK0703316.1"/>
    <property type="molecule type" value="Genomic_DNA"/>
</dbReference>
<accession>A0AA39ZTG7</accession>
<evidence type="ECO:0000313" key="3">
    <source>
        <dbReference type="Proteomes" id="UP001172101"/>
    </source>
</evidence>
<organism evidence="2 3">
    <name type="scientific">Lasiosphaeria miniovina</name>
    <dbReference type="NCBI Taxonomy" id="1954250"/>
    <lineage>
        <taxon>Eukaryota</taxon>
        <taxon>Fungi</taxon>
        <taxon>Dikarya</taxon>
        <taxon>Ascomycota</taxon>
        <taxon>Pezizomycotina</taxon>
        <taxon>Sordariomycetes</taxon>
        <taxon>Sordariomycetidae</taxon>
        <taxon>Sordariales</taxon>
        <taxon>Lasiosphaeriaceae</taxon>
        <taxon>Lasiosphaeria</taxon>
    </lineage>
</organism>
<gene>
    <name evidence="2" type="ORF">B0T26DRAFT_495366</name>
</gene>
<dbReference type="AlphaFoldDB" id="A0AA39ZTG7"/>
<evidence type="ECO:0000256" key="1">
    <source>
        <dbReference type="SAM" id="MobiDB-lite"/>
    </source>
</evidence>
<feature type="compositionally biased region" description="Low complexity" evidence="1">
    <location>
        <begin position="193"/>
        <end position="212"/>
    </location>
</feature>
<evidence type="ECO:0000313" key="2">
    <source>
        <dbReference type="EMBL" id="KAK0703316.1"/>
    </source>
</evidence>
<dbReference type="GeneID" id="85318617"/>
<name>A0AA39ZTG7_9PEZI</name>
<dbReference type="RefSeq" id="XP_060290175.1">
    <property type="nucleotide sequence ID" value="XM_060435347.1"/>
</dbReference>
<dbReference type="Proteomes" id="UP001172101">
    <property type="component" value="Unassembled WGS sequence"/>
</dbReference>
<proteinExistence type="predicted"/>
<feature type="region of interest" description="Disordered" evidence="1">
    <location>
        <begin position="193"/>
        <end position="221"/>
    </location>
</feature>